<evidence type="ECO:0000313" key="2">
    <source>
        <dbReference type="Proteomes" id="UP001295444"/>
    </source>
</evidence>
<accession>A0AAD1TKS0</accession>
<proteinExistence type="predicted"/>
<keyword evidence="2" id="KW-1185">Reference proteome</keyword>
<dbReference type="EMBL" id="OW240925">
    <property type="protein sequence ID" value="CAH2329408.1"/>
    <property type="molecule type" value="Genomic_DNA"/>
</dbReference>
<protein>
    <submittedName>
        <fullName evidence="1">Uncharacterized protein</fullName>
    </submittedName>
</protein>
<name>A0AAD1TKS0_PELCU</name>
<dbReference type="AlphaFoldDB" id="A0AAD1TKS0"/>
<evidence type="ECO:0000313" key="1">
    <source>
        <dbReference type="EMBL" id="CAH2329408.1"/>
    </source>
</evidence>
<dbReference type="Proteomes" id="UP001295444">
    <property type="component" value="Chromosome 14"/>
</dbReference>
<reference evidence="1" key="1">
    <citation type="submission" date="2022-03" db="EMBL/GenBank/DDBJ databases">
        <authorList>
            <person name="Alioto T."/>
            <person name="Alioto T."/>
            <person name="Gomez Garrido J."/>
        </authorList>
    </citation>
    <scope>NUCLEOTIDE SEQUENCE</scope>
</reference>
<organism evidence="1 2">
    <name type="scientific">Pelobates cultripes</name>
    <name type="common">Western spadefoot toad</name>
    <dbReference type="NCBI Taxonomy" id="61616"/>
    <lineage>
        <taxon>Eukaryota</taxon>
        <taxon>Metazoa</taxon>
        <taxon>Chordata</taxon>
        <taxon>Craniata</taxon>
        <taxon>Vertebrata</taxon>
        <taxon>Euteleostomi</taxon>
        <taxon>Amphibia</taxon>
        <taxon>Batrachia</taxon>
        <taxon>Anura</taxon>
        <taxon>Pelobatoidea</taxon>
        <taxon>Pelobatidae</taxon>
        <taxon>Pelobates</taxon>
    </lineage>
</organism>
<gene>
    <name evidence="1" type="ORF">PECUL_23A042353</name>
</gene>
<sequence>MAPQCLTSLPLYQCTQCRAGCWERRVISILHALVSHVTLYNRFRVGTVRERLTYYWYFHQQMFF</sequence>